<dbReference type="GeneID" id="78822149"/>
<dbReference type="RefSeq" id="WP_274322903.1">
    <property type="nucleotide sequence ID" value="NZ_CP118158.1"/>
</dbReference>
<gene>
    <name evidence="1" type="ORF">ACFQMA_18550</name>
</gene>
<evidence type="ECO:0000313" key="2">
    <source>
        <dbReference type="Proteomes" id="UP001596432"/>
    </source>
</evidence>
<accession>A0ABD5Y2Y1</accession>
<dbReference type="EMBL" id="JBHTAS010000001">
    <property type="protein sequence ID" value="MFC7141822.1"/>
    <property type="molecule type" value="Genomic_DNA"/>
</dbReference>
<name>A0ABD5Y2Y1_9EURY</name>
<dbReference type="Proteomes" id="UP001596432">
    <property type="component" value="Unassembled WGS sequence"/>
</dbReference>
<reference evidence="1 2" key="1">
    <citation type="journal article" date="2019" name="Int. J. Syst. Evol. Microbiol.">
        <title>The Global Catalogue of Microorganisms (GCM) 10K type strain sequencing project: providing services to taxonomists for standard genome sequencing and annotation.</title>
        <authorList>
            <consortium name="The Broad Institute Genomics Platform"/>
            <consortium name="The Broad Institute Genome Sequencing Center for Infectious Disease"/>
            <person name="Wu L."/>
            <person name="Ma J."/>
        </authorList>
    </citation>
    <scope>NUCLEOTIDE SEQUENCE [LARGE SCALE GENOMIC DNA]</scope>
    <source>
        <strain evidence="1 2">XZYJT29</strain>
    </source>
</reference>
<evidence type="ECO:0000313" key="1">
    <source>
        <dbReference type="EMBL" id="MFC7141822.1"/>
    </source>
</evidence>
<proteinExistence type="predicted"/>
<dbReference type="AlphaFoldDB" id="A0ABD5Y2Y1"/>
<organism evidence="1 2">
    <name type="scientific">Halosimplex aquaticum</name>
    <dbReference type="NCBI Taxonomy" id="3026162"/>
    <lineage>
        <taxon>Archaea</taxon>
        <taxon>Methanobacteriati</taxon>
        <taxon>Methanobacteriota</taxon>
        <taxon>Stenosarchaea group</taxon>
        <taxon>Halobacteria</taxon>
        <taxon>Halobacteriales</taxon>
        <taxon>Haloarculaceae</taxon>
        <taxon>Halosimplex</taxon>
    </lineage>
</organism>
<comment type="caution">
    <text evidence="1">The sequence shown here is derived from an EMBL/GenBank/DDBJ whole genome shotgun (WGS) entry which is preliminary data.</text>
</comment>
<protein>
    <submittedName>
        <fullName evidence="1">Uncharacterized protein</fullName>
    </submittedName>
</protein>
<sequence length="300" mass="34005">MPDYEYNTSKPEKLLTGYGTVRGAELRSIYTDIDPMTPFSQIENRFGRPRSSGLETDHIDNCLRFLRTLDMVEQTGQDVLNPMNRDLFPEFELTFEPRLLYHIGRQTGKQSHLAAIYEVAVQEISADVGHYGVRRVSVDDLVIEVDRETDYDLEWREEKILMWANLLAPLGGLSFSSDHDEILLSPSRAVLHELLFHHQRHRANGDSVLSALEWIDGNFFPVFSRTGGQPAVHVGVADVLESLVADGALSLTGMSDRSEVVDLPMSIDNSQTPADYTIEAAPDRPSYWHPLERSERRYEA</sequence>
<keyword evidence="2" id="KW-1185">Reference proteome</keyword>